<evidence type="ECO:0000313" key="1">
    <source>
        <dbReference type="EMBL" id="WVZ53525.1"/>
    </source>
</evidence>
<sequence>GFSVPPLPHSSFSSLSQEHKKGELFPSSSSFKIHHSRPSKTLGAHLLLLQGQEGARIPISLPFDFHNLGAALSTSSILGTRKVSSTMLSCWCRQRSCMVELLL</sequence>
<gene>
    <name evidence="1" type="ORF">U9M48_004453</name>
</gene>
<dbReference type="AlphaFoldDB" id="A0AAQ3PN10"/>
<accession>A0AAQ3PN10</accession>
<protein>
    <submittedName>
        <fullName evidence="1">Uncharacterized protein</fullName>
    </submittedName>
</protein>
<dbReference type="Proteomes" id="UP001341281">
    <property type="component" value="Chromosome 01"/>
</dbReference>
<name>A0AAQ3PN10_PASNO</name>
<proteinExistence type="predicted"/>
<evidence type="ECO:0000313" key="2">
    <source>
        <dbReference type="Proteomes" id="UP001341281"/>
    </source>
</evidence>
<dbReference type="EMBL" id="CP144745">
    <property type="protein sequence ID" value="WVZ53525.1"/>
    <property type="molecule type" value="Genomic_DNA"/>
</dbReference>
<keyword evidence="2" id="KW-1185">Reference proteome</keyword>
<feature type="non-terminal residue" evidence="1">
    <location>
        <position position="1"/>
    </location>
</feature>
<reference evidence="1 2" key="1">
    <citation type="submission" date="2024-02" db="EMBL/GenBank/DDBJ databases">
        <title>High-quality chromosome-scale genome assembly of Pensacola bahiagrass (Paspalum notatum Flugge var. saurae).</title>
        <authorList>
            <person name="Vega J.M."/>
            <person name="Podio M."/>
            <person name="Orjuela J."/>
            <person name="Siena L.A."/>
            <person name="Pessino S.C."/>
            <person name="Combes M.C."/>
            <person name="Mariac C."/>
            <person name="Albertini E."/>
            <person name="Pupilli F."/>
            <person name="Ortiz J.P.A."/>
            <person name="Leblanc O."/>
        </authorList>
    </citation>
    <scope>NUCLEOTIDE SEQUENCE [LARGE SCALE GENOMIC DNA]</scope>
    <source>
        <strain evidence="1">R1</strain>
        <tissue evidence="1">Leaf</tissue>
    </source>
</reference>
<organism evidence="1 2">
    <name type="scientific">Paspalum notatum var. saurae</name>
    <dbReference type="NCBI Taxonomy" id="547442"/>
    <lineage>
        <taxon>Eukaryota</taxon>
        <taxon>Viridiplantae</taxon>
        <taxon>Streptophyta</taxon>
        <taxon>Embryophyta</taxon>
        <taxon>Tracheophyta</taxon>
        <taxon>Spermatophyta</taxon>
        <taxon>Magnoliopsida</taxon>
        <taxon>Liliopsida</taxon>
        <taxon>Poales</taxon>
        <taxon>Poaceae</taxon>
        <taxon>PACMAD clade</taxon>
        <taxon>Panicoideae</taxon>
        <taxon>Andropogonodae</taxon>
        <taxon>Paspaleae</taxon>
        <taxon>Paspalinae</taxon>
        <taxon>Paspalum</taxon>
    </lineage>
</organism>